<protein>
    <recommendedName>
        <fullName evidence="5">DUF680 domain-containing protein</fullName>
    </recommendedName>
</protein>
<feature type="chain" id="PRO_5011972864" description="DUF680 domain-containing protein" evidence="2">
    <location>
        <begin position="21"/>
        <end position="71"/>
    </location>
</feature>
<keyword evidence="2" id="KW-0732">Signal</keyword>
<feature type="compositionally biased region" description="Basic and acidic residues" evidence="1">
    <location>
        <begin position="61"/>
        <end position="71"/>
    </location>
</feature>
<feature type="region of interest" description="Disordered" evidence="1">
    <location>
        <begin position="52"/>
        <end position="71"/>
    </location>
</feature>
<reference evidence="3 4" key="1">
    <citation type="submission" date="2017-08" db="EMBL/GenBank/DDBJ databases">
        <title>Mesorhizobium wenxinae sp. nov., a novel rhizobial species isolated from root nodules of chickpea (Cicer arietinum L.).</title>
        <authorList>
            <person name="Zhang J."/>
        </authorList>
    </citation>
    <scope>NUCLEOTIDE SEQUENCE [LARGE SCALE GENOMIC DNA]</scope>
    <source>
        <strain evidence="4">WYCCWR 10019</strain>
    </source>
</reference>
<keyword evidence="4" id="KW-1185">Reference proteome</keyword>
<name>A0A271K6W1_9HYPH</name>
<organism evidence="3 4">
    <name type="scientific">Mesorhizobium wenxiniae</name>
    <dbReference type="NCBI Taxonomy" id="2014805"/>
    <lineage>
        <taxon>Bacteria</taxon>
        <taxon>Pseudomonadati</taxon>
        <taxon>Pseudomonadota</taxon>
        <taxon>Alphaproteobacteria</taxon>
        <taxon>Hyphomicrobiales</taxon>
        <taxon>Phyllobacteriaceae</taxon>
        <taxon>Mesorhizobium</taxon>
    </lineage>
</organism>
<evidence type="ECO:0000313" key="3">
    <source>
        <dbReference type="EMBL" id="PAP91498.1"/>
    </source>
</evidence>
<proteinExistence type="predicted"/>
<comment type="caution">
    <text evidence="3">The sequence shown here is derived from an EMBL/GenBank/DDBJ whole genome shotgun (WGS) entry which is preliminary data.</text>
</comment>
<dbReference type="AlphaFoldDB" id="A0A271K6W1"/>
<dbReference type="OrthoDB" id="8100777at2"/>
<evidence type="ECO:0000256" key="1">
    <source>
        <dbReference type="SAM" id="MobiDB-lite"/>
    </source>
</evidence>
<dbReference type="RefSeq" id="WP_095522015.1">
    <property type="nucleotide sequence ID" value="NZ_NPKH01000041.1"/>
</dbReference>
<gene>
    <name evidence="3" type="ORF">CIT31_32425</name>
</gene>
<evidence type="ECO:0008006" key="5">
    <source>
        <dbReference type="Google" id="ProtNLM"/>
    </source>
</evidence>
<dbReference type="EMBL" id="NPKH01000041">
    <property type="protein sequence ID" value="PAP91498.1"/>
    <property type="molecule type" value="Genomic_DNA"/>
</dbReference>
<dbReference type="Proteomes" id="UP000215931">
    <property type="component" value="Unassembled WGS sequence"/>
</dbReference>
<evidence type="ECO:0000313" key="4">
    <source>
        <dbReference type="Proteomes" id="UP000215931"/>
    </source>
</evidence>
<feature type="signal peptide" evidence="2">
    <location>
        <begin position="1"/>
        <end position="20"/>
    </location>
</feature>
<evidence type="ECO:0000256" key="2">
    <source>
        <dbReference type="SAM" id="SignalP"/>
    </source>
</evidence>
<sequence>MKTALLVVAALGLSVSGAAAECVGHTKTTASVDQQTKAASVDHQTKVASVANTPTTAETPILKKEEAKESE</sequence>
<accession>A0A271K6W1</accession>